<proteinExistence type="predicted"/>
<protein>
    <submittedName>
        <fullName evidence="1">Uncharacterized protein</fullName>
    </submittedName>
</protein>
<organism evidence="1 2">
    <name type="scientific">Sulfobacillus thermosulfidooxidans</name>
    <dbReference type="NCBI Taxonomy" id="28034"/>
    <lineage>
        <taxon>Bacteria</taxon>
        <taxon>Bacillati</taxon>
        <taxon>Bacillota</taxon>
        <taxon>Clostridia</taxon>
        <taxon>Eubacteriales</taxon>
        <taxon>Clostridiales Family XVII. Incertae Sedis</taxon>
        <taxon>Sulfobacillus</taxon>
    </lineage>
</organism>
<dbReference type="RefSeq" id="WP_020374947.1">
    <property type="nucleotide sequence ID" value="NZ_MDZD01000007.1"/>
</dbReference>
<name>A0A1R0IK75_SULTH</name>
<accession>A0A1R0IK75</accession>
<reference evidence="1 2" key="1">
    <citation type="journal article" date="2014" name="BMC Genomics">
        <title>Comparison of environmental and isolate Sulfobacillus genomes reveals diverse carbon, sulfur, nitrogen, and hydrogen metabolisms.</title>
        <authorList>
            <person name="Justice N.B."/>
            <person name="Norman A."/>
            <person name="Brown C.T."/>
            <person name="Singh A."/>
            <person name="Thomas B.C."/>
            <person name="Banfield J.F."/>
        </authorList>
    </citation>
    <scope>NUCLEOTIDE SEQUENCE [LARGE SCALE GENOMIC DNA]</scope>
    <source>
        <strain evidence="1">AMDSBA5</strain>
    </source>
</reference>
<gene>
    <name evidence="1" type="ORF">C7B47_10190</name>
</gene>
<comment type="caution">
    <text evidence="1">The sequence shown here is derived from an EMBL/GenBank/DDBJ whole genome shotgun (WGS) entry which is preliminary data.</text>
</comment>
<dbReference type="AlphaFoldDB" id="A0A1R0IK75"/>
<evidence type="ECO:0000313" key="1">
    <source>
        <dbReference type="EMBL" id="PSR26678.1"/>
    </source>
</evidence>
<sequence length="96" mass="11228">MGDVFLTLFEWVDLGVETMVLIILVQGYRKKYLIVRTLWWIRARYRQLWIEKFIHAAQAAGVEHPVDRLKEVIQQVGQPLSQAELTYAELVAQSKD</sequence>
<evidence type="ECO:0000313" key="2">
    <source>
        <dbReference type="Proteomes" id="UP000242705"/>
    </source>
</evidence>
<dbReference type="Proteomes" id="UP000242705">
    <property type="component" value="Unassembled WGS sequence"/>
</dbReference>
<dbReference type="EMBL" id="PXYX01000020">
    <property type="protein sequence ID" value="PSR26678.1"/>
    <property type="molecule type" value="Genomic_DNA"/>
</dbReference>